<reference evidence="3 4" key="1">
    <citation type="submission" date="2013-10" db="EMBL/GenBank/DDBJ databases">
        <title>The Genome Sequence of Acinetobacter lwoffii NIPH 512.</title>
        <authorList>
            <consortium name="The Broad Institute Genomics Platform"/>
            <consortium name="The Broad Institute Genome Sequencing Center for Infectious Disease"/>
            <person name="Cerqueira G."/>
            <person name="Feldgarden M."/>
            <person name="Courvalin P."/>
            <person name="Grillot-Courvalin C."/>
            <person name="Clermont D."/>
            <person name="Rocha E."/>
            <person name="Yoon E.-J."/>
            <person name="Nemec A."/>
            <person name="Young S.K."/>
            <person name="Zeng Q."/>
            <person name="Gargeya S."/>
            <person name="Fitzgerald M."/>
            <person name="Abouelleil A."/>
            <person name="Alvarado L."/>
            <person name="Berlin A.M."/>
            <person name="Chapman S.B."/>
            <person name="Gainer-Dewar J."/>
            <person name="Goldberg J."/>
            <person name="Gnerre S."/>
            <person name="Griggs A."/>
            <person name="Gujja S."/>
            <person name="Hansen M."/>
            <person name="Howarth C."/>
            <person name="Imamovic A."/>
            <person name="Ireland A."/>
            <person name="Larimer J."/>
            <person name="McCowan C."/>
            <person name="Murphy C."/>
            <person name="Pearson M."/>
            <person name="Poon T.W."/>
            <person name="Priest M."/>
            <person name="Roberts A."/>
            <person name="Saif S."/>
            <person name="Shea T."/>
            <person name="Sykes S."/>
            <person name="Wortman J."/>
            <person name="Nusbaum C."/>
            <person name="Birren B."/>
        </authorList>
    </citation>
    <scope>NUCLEOTIDE SEQUENCE [LARGE SCALE GENOMIC DNA]</scope>
    <source>
        <strain evidence="3 4">NIPH 512</strain>
    </source>
</reference>
<dbReference type="EMBL" id="AYHO01000002">
    <property type="protein sequence ID" value="ESJ95605.1"/>
    <property type="molecule type" value="Genomic_DNA"/>
</dbReference>
<feature type="compositionally biased region" description="Polar residues" evidence="1">
    <location>
        <begin position="45"/>
        <end position="75"/>
    </location>
</feature>
<proteinExistence type="predicted"/>
<accession>A0ABN0PYN3</accession>
<evidence type="ECO:0000313" key="4">
    <source>
        <dbReference type="Proteomes" id="UP000018465"/>
    </source>
</evidence>
<evidence type="ECO:0000259" key="2">
    <source>
        <dbReference type="Pfam" id="PF07553"/>
    </source>
</evidence>
<dbReference type="Proteomes" id="UP000018465">
    <property type="component" value="Unassembled WGS sequence"/>
</dbReference>
<dbReference type="RefSeq" id="WP_004646415.1">
    <property type="nucleotide sequence ID" value="NZ_KI530561.1"/>
</dbReference>
<evidence type="ECO:0000313" key="3">
    <source>
        <dbReference type="EMBL" id="ESJ95605.1"/>
    </source>
</evidence>
<comment type="caution">
    <text evidence="3">The sequence shown here is derived from an EMBL/GenBank/DDBJ whole genome shotgun (WGS) entry which is preliminary data.</text>
</comment>
<dbReference type="Pfam" id="PF07553">
    <property type="entry name" value="Lipoprotein_Ltp"/>
    <property type="match status" value="2"/>
</dbReference>
<name>A0ABN0PYN3_ACILW</name>
<dbReference type="Gene3D" id="1.10.10.10">
    <property type="entry name" value="Winged helix-like DNA-binding domain superfamily/Winged helix DNA-binding domain"/>
    <property type="match status" value="2"/>
</dbReference>
<evidence type="ECO:0000256" key="1">
    <source>
        <dbReference type="SAM" id="MobiDB-lite"/>
    </source>
</evidence>
<feature type="domain" description="Putative host cell surface-exposed lipoprotein Ltp-like HTH region" evidence="2">
    <location>
        <begin position="75"/>
        <end position="120"/>
    </location>
</feature>
<dbReference type="InterPro" id="IPR011434">
    <property type="entry name" value="Ltp-like_HTH"/>
</dbReference>
<dbReference type="InterPro" id="IPR036388">
    <property type="entry name" value="WH-like_DNA-bd_sf"/>
</dbReference>
<keyword evidence="4" id="KW-1185">Reference proteome</keyword>
<feature type="domain" description="Putative host cell surface-exposed lipoprotein Ltp-like HTH region" evidence="2">
    <location>
        <begin position="123"/>
        <end position="166"/>
    </location>
</feature>
<gene>
    <name evidence="3" type="ORF">P800_00419</name>
</gene>
<organism evidence="3 4">
    <name type="scientific">Acinetobacter lwoffii NCTC 5866 = CIP 64.10 = NIPH 512</name>
    <dbReference type="NCBI Taxonomy" id="981327"/>
    <lineage>
        <taxon>Bacteria</taxon>
        <taxon>Pseudomonadati</taxon>
        <taxon>Pseudomonadota</taxon>
        <taxon>Gammaproteobacteria</taxon>
        <taxon>Moraxellales</taxon>
        <taxon>Moraxellaceae</taxon>
        <taxon>Acinetobacter</taxon>
    </lineage>
</organism>
<protein>
    <recommendedName>
        <fullName evidence="2">Putative host cell surface-exposed lipoprotein Ltp-like HTH region domain-containing protein</fullName>
    </recommendedName>
</protein>
<feature type="region of interest" description="Disordered" evidence="1">
    <location>
        <begin position="45"/>
        <end position="77"/>
    </location>
</feature>
<sequence length="174" mass="18697">MKTFIKWLVIIFIALLVIGLVFGDNSKEEPNNKVDTTTVTANQAVGATPTNQDMEQPESINQTAEPETPSMTGPQKNAVRSAEQYLSFTGFSREGLIQQLSSSYGDGYEVADATVAVDSLNVDWNEQAVKSAKQYLDMSGFSCDGLIEQLSSSAGDKYTQSQATYGAQQAGACS</sequence>